<keyword evidence="1" id="KW-0812">Transmembrane</keyword>
<name>A0A4Y2T773_ARAVE</name>
<feature type="transmembrane region" description="Helical" evidence="1">
    <location>
        <begin position="16"/>
        <end position="35"/>
    </location>
</feature>
<dbReference type="EMBL" id="BGPR01026148">
    <property type="protein sequence ID" value="GBN95643.1"/>
    <property type="molecule type" value="Genomic_DNA"/>
</dbReference>
<accession>A0A4Y2T773</accession>
<keyword evidence="1" id="KW-0472">Membrane</keyword>
<keyword evidence="1" id="KW-1133">Transmembrane helix</keyword>
<gene>
    <name evidence="2" type="ORF">AVEN_267414_1</name>
</gene>
<evidence type="ECO:0000256" key="1">
    <source>
        <dbReference type="SAM" id="Phobius"/>
    </source>
</evidence>
<evidence type="ECO:0000313" key="2">
    <source>
        <dbReference type="EMBL" id="GBN95643.1"/>
    </source>
</evidence>
<dbReference type="Proteomes" id="UP000499080">
    <property type="component" value="Unassembled WGS sequence"/>
</dbReference>
<sequence>MTSTTPELAPLSKFPHHASGGACVLLLLLDGYLLLRLFNTLNTVG</sequence>
<dbReference type="AlphaFoldDB" id="A0A4Y2T773"/>
<proteinExistence type="predicted"/>
<reference evidence="2 3" key="1">
    <citation type="journal article" date="2019" name="Sci. Rep.">
        <title>Orb-weaving spider Araneus ventricosus genome elucidates the spidroin gene catalogue.</title>
        <authorList>
            <person name="Kono N."/>
            <person name="Nakamura H."/>
            <person name="Ohtoshi R."/>
            <person name="Moran D.A.P."/>
            <person name="Shinohara A."/>
            <person name="Yoshida Y."/>
            <person name="Fujiwara M."/>
            <person name="Mori M."/>
            <person name="Tomita M."/>
            <person name="Arakawa K."/>
        </authorList>
    </citation>
    <scope>NUCLEOTIDE SEQUENCE [LARGE SCALE GENOMIC DNA]</scope>
</reference>
<comment type="caution">
    <text evidence="2">The sequence shown here is derived from an EMBL/GenBank/DDBJ whole genome shotgun (WGS) entry which is preliminary data.</text>
</comment>
<organism evidence="2 3">
    <name type="scientific">Araneus ventricosus</name>
    <name type="common">Orbweaver spider</name>
    <name type="synonym">Epeira ventricosa</name>
    <dbReference type="NCBI Taxonomy" id="182803"/>
    <lineage>
        <taxon>Eukaryota</taxon>
        <taxon>Metazoa</taxon>
        <taxon>Ecdysozoa</taxon>
        <taxon>Arthropoda</taxon>
        <taxon>Chelicerata</taxon>
        <taxon>Arachnida</taxon>
        <taxon>Araneae</taxon>
        <taxon>Araneomorphae</taxon>
        <taxon>Entelegynae</taxon>
        <taxon>Araneoidea</taxon>
        <taxon>Araneidae</taxon>
        <taxon>Araneus</taxon>
    </lineage>
</organism>
<evidence type="ECO:0000313" key="3">
    <source>
        <dbReference type="Proteomes" id="UP000499080"/>
    </source>
</evidence>
<keyword evidence="3" id="KW-1185">Reference proteome</keyword>
<protein>
    <submittedName>
        <fullName evidence="2">Uncharacterized protein</fullName>
    </submittedName>
</protein>
<feature type="non-terminal residue" evidence="2">
    <location>
        <position position="45"/>
    </location>
</feature>